<feature type="region of interest" description="Disordered" evidence="1">
    <location>
        <begin position="390"/>
        <end position="417"/>
    </location>
</feature>
<feature type="compositionally biased region" description="Low complexity" evidence="1">
    <location>
        <begin position="297"/>
        <end position="307"/>
    </location>
</feature>
<feature type="domain" description="DUF7625" evidence="4">
    <location>
        <begin position="417"/>
        <end position="507"/>
    </location>
</feature>
<dbReference type="Pfam" id="PF24620">
    <property type="entry name" value="DUF7625"/>
    <property type="match status" value="1"/>
</dbReference>
<dbReference type="PANTHER" id="PTHR14379:SF7">
    <property type="entry name" value="ENDONUCLEASE OR GLYCOSYL HYDROLASE-RELATED"/>
    <property type="match status" value="1"/>
</dbReference>
<dbReference type="GO" id="GO:0005777">
    <property type="term" value="C:peroxisome"/>
    <property type="evidence" value="ECO:0007669"/>
    <property type="project" value="InterPro"/>
</dbReference>
<dbReference type="GO" id="GO:0004540">
    <property type="term" value="F:RNA nuclease activity"/>
    <property type="evidence" value="ECO:0007669"/>
    <property type="project" value="InterPro"/>
</dbReference>
<evidence type="ECO:0008006" key="7">
    <source>
        <dbReference type="Google" id="ProtNLM"/>
    </source>
</evidence>
<feature type="compositionally biased region" description="Polar residues" evidence="1">
    <location>
        <begin position="276"/>
        <end position="293"/>
    </location>
</feature>
<dbReference type="Pfam" id="PF01936">
    <property type="entry name" value="NYN"/>
    <property type="match status" value="1"/>
</dbReference>
<dbReference type="CDD" id="cd10910">
    <property type="entry name" value="PIN_limkain_b1_N_like"/>
    <property type="match status" value="1"/>
</dbReference>
<evidence type="ECO:0000313" key="6">
    <source>
        <dbReference type="Proteomes" id="UP001152523"/>
    </source>
</evidence>
<sequence>MSVASGGGSPPSESAEPLYSTEKISVWWDIENCQVPRSFDPHVIAQNISSALVAMNYCGPVSISAYGDTTKLSPSLQHALNSTGISLNHVPAVYGVPCIRSWLKETILDKLGAKDASDKKILVDMLFWAVDNPPPANYLLISGDRDFSNALHQLRMRRYNILLAQPQKASPALVAAAKSVWLWTSLISGAPPLTNTELKQLAVQVGISTHLNQSSNTFRESPHHSNQKFINMGKGSDVNSMGKQIRRNTYLPSSMPRTSNATVQYQWYPKSFNDSQDLSSAAPNSGIIPSSGVQPAPNISNPVSSSINVLNTPKQYQSSPTMPITPNVPPAPPKGNPFPPLPHARPAQKIRTIPLFEPRRGVEEVKPVPSIISSDLKNLNESQKAISSLHKQSSIYSDRDSYSHPFSGKDTPHLSSSTNPCNNVQNLGDVMIHTLGTLKREKLMPTEMNITDCIHAAGPDYRNIDVKKALEIALKNQIVVMQNLGSLELYVRKNGKLWKCVNPLDGNPEDYSTEIWDKVHEFMSSSTGKSALSATQSRYEAATVIKEMCFKELTVGEVLKILHVVINIKKWMKPHPSGWLPIRIAIA</sequence>
<accession>A0AAV0FEC4</accession>
<comment type="caution">
    <text evidence="5">The sequence shown here is derived from an EMBL/GenBank/DDBJ whole genome shotgun (WGS) entry which is preliminary data.</text>
</comment>
<dbReference type="PANTHER" id="PTHR14379">
    <property type="entry name" value="LIMKAIN B LKAP"/>
    <property type="match status" value="1"/>
</dbReference>
<organism evidence="5 6">
    <name type="scientific">Cuscuta epithymum</name>
    <dbReference type="NCBI Taxonomy" id="186058"/>
    <lineage>
        <taxon>Eukaryota</taxon>
        <taxon>Viridiplantae</taxon>
        <taxon>Streptophyta</taxon>
        <taxon>Embryophyta</taxon>
        <taxon>Tracheophyta</taxon>
        <taxon>Spermatophyta</taxon>
        <taxon>Magnoliopsida</taxon>
        <taxon>eudicotyledons</taxon>
        <taxon>Gunneridae</taxon>
        <taxon>Pentapetalae</taxon>
        <taxon>asterids</taxon>
        <taxon>lamiids</taxon>
        <taxon>Solanales</taxon>
        <taxon>Convolvulaceae</taxon>
        <taxon>Cuscuteae</taxon>
        <taxon>Cuscuta</taxon>
        <taxon>Cuscuta subgen. Cuscuta</taxon>
    </lineage>
</organism>
<evidence type="ECO:0000259" key="4">
    <source>
        <dbReference type="Pfam" id="PF24620"/>
    </source>
</evidence>
<proteinExistence type="predicted"/>
<feature type="domain" description="OST-HTH associated" evidence="3">
    <location>
        <begin position="536"/>
        <end position="584"/>
    </location>
</feature>
<reference evidence="5" key="1">
    <citation type="submission" date="2022-07" db="EMBL/GenBank/DDBJ databases">
        <authorList>
            <person name="Macas J."/>
            <person name="Novak P."/>
            <person name="Neumann P."/>
        </authorList>
    </citation>
    <scope>NUCLEOTIDE SEQUENCE</scope>
</reference>
<evidence type="ECO:0000259" key="3">
    <source>
        <dbReference type="Pfam" id="PF14418"/>
    </source>
</evidence>
<dbReference type="Proteomes" id="UP001152523">
    <property type="component" value="Unassembled WGS sequence"/>
</dbReference>
<feature type="region of interest" description="Disordered" evidence="1">
    <location>
        <begin position="214"/>
        <end position="240"/>
    </location>
</feature>
<dbReference type="InterPro" id="IPR056042">
    <property type="entry name" value="DUF7625"/>
</dbReference>
<protein>
    <recommendedName>
        <fullName evidence="7">NYN domain-containing protein</fullName>
    </recommendedName>
</protein>
<feature type="region of interest" description="Disordered" evidence="1">
    <location>
        <begin position="276"/>
        <end position="307"/>
    </location>
</feature>
<dbReference type="AlphaFoldDB" id="A0AAV0FEC4"/>
<evidence type="ECO:0000259" key="2">
    <source>
        <dbReference type="Pfam" id="PF01936"/>
    </source>
</evidence>
<name>A0AAV0FEC4_9ASTE</name>
<dbReference type="Pfam" id="PF14418">
    <property type="entry name" value="OHA"/>
    <property type="match status" value="1"/>
</dbReference>
<dbReference type="GO" id="GO:0010468">
    <property type="term" value="P:regulation of gene expression"/>
    <property type="evidence" value="ECO:0007669"/>
    <property type="project" value="InterPro"/>
</dbReference>
<dbReference type="InterPro" id="IPR025677">
    <property type="entry name" value="OST-HTH-assoc_dom"/>
</dbReference>
<dbReference type="InterPro" id="IPR024768">
    <property type="entry name" value="Marf1"/>
</dbReference>
<evidence type="ECO:0000313" key="5">
    <source>
        <dbReference type="EMBL" id="CAH9133865.1"/>
    </source>
</evidence>
<gene>
    <name evidence="5" type="ORF">CEPIT_LOCUS33272</name>
</gene>
<keyword evidence="6" id="KW-1185">Reference proteome</keyword>
<evidence type="ECO:0000256" key="1">
    <source>
        <dbReference type="SAM" id="MobiDB-lite"/>
    </source>
</evidence>
<feature type="domain" description="NYN" evidence="2">
    <location>
        <begin position="23"/>
        <end position="178"/>
    </location>
</feature>
<dbReference type="Gene3D" id="3.40.50.1010">
    <property type="entry name" value="5'-nuclease"/>
    <property type="match status" value="1"/>
</dbReference>
<dbReference type="InterPro" id="IPR021139">
    <property type="entry name" value="NYN"/>
</dbReference>
<dbReference type="EMBL" id="CAMAPF010000978">
    <property type="protein sequence ID" value="CAH9133865.1"/>
    <property type="molecule type" value="Genomic_DNA"/>
</dbReference>